<dbReference type="InterPro" id="IPR052674">
    <property type="entry name" value="SelWTH-like"/>
</dbReference>
<comment type="caution">
    <text evidence="2">The sequence shown here is derived from an EMBL/GenBank/DDBJ whole genome shotgun (WGS) entry which is preliminary data.</text>
</comment>
<feature type="region of interest" description="Disordered" evidence="1">
    <location>
        <begin position="1"/>
        <end position="34"/>
    </location>
</feature>
<keyword evidence="3" id="KW-1185">Reference proteome</keyword>
<feature type="compositionally biased region" description="Basic residues" evidence="1">
    <location>
        <begin position="1"/>
        <end position="12"/>
    </location>
</feature>
<dbReference type="GO" id="GO:0005794">
    <property type="term" value="C:Golgi apparatus"/>
    <property type="evidence" value="ECO:0007669"/>
    <property type="project" value="TreeGrafter"/>
</dbReference>
<proteinExistence type="predicted"/>
<reference evidence="2" key="1">
    <citation type="submission" date="2022-07" db="EMBL/GenBank/DDBJ databases">
        <title>Genome analysis of Parmales, a sister group of diatoms, reveals the evolutionary specialization of diatoms from phago-mixotrophs to photoautotrophs.</title>
        <authorList>
            <person name="Ban H."/>
            <person name="Sato S."/>
            <person name="Yoshikawa S."/>
            <person name="Kazumasa Y."/>
            <person name="Nakamura Y."/>
            <person name="Ichinomiya M."/>
            <person name="Saitoh K."/>
            <person name="Sato N."/>
            <person name="Blanc-Mathieu R."/>
            <person name="Endo H."/>
            <person name="Kuwata A."/>
            <person name="Ogata H."/>
        </authorList>
    </citation>
    <scope>NUCLEOTIDE SEQUENCE</scope>
</reference>
<organism evidence="2 3">
    <name type="scientific">Triparma retinervis</name>
    <dbReference type="NCBI Taxonomy" id="2557542"/>
    <lineage>
        <taxon>Eukaryota</taxon>
        <taxon>Sar</taxon>
        <taxon>Stramenopiles</taxon>
        <taxon>Ochrophyta</taxon>
        <taxon>Bolidophyceae</taxon>
        <taxon>Parmales</taxon>
        <taxon>Triparmaceae</taxon>
        <taxon>Triparma</taxon>
    </lineage>
</organism>
<dbReference type="OrthoDB" id="1933874at2759"/>
<feature type="compositionally biased region" description="Low complexity" evidence="1">
    <location>
        <begin position="13"/>
        <end position="32"/>
    </location>
</feature>
<protein>
    <recommendedName>
        <fullName evidence="4">Selenoprotein H</fullName>
    </recommendedName>
</protein>
<evidence type="ECO:0008006" key="4">
    <source>
        <dbReference type="Google" id="ProtNLM"/>
    </source>
</evidence>
<evidence type="ECO:0000256" key="1">
    <source>
        <dbReference type="SAM" id="MobiDB-lite"/>
    </source>
</evidence>
<evidence type="ECO:0000313" key="3">
    <source>
        <dbReference type="Proteomes" id="UP001165082"/>
    </source>
</evidence>
<gene>
    <name evidence="2" type="ORF">TrRE_jg4368</name>
</gene>
<name>A0A9W6ZTU5_9STRA</name>
<dbReference type="AlphaFoldDB" id="A0A9W6ZTU5"/>
<sequence length="104" mass="10857">MAKTSSPKKKAAKPAAKAKASTKKASTGSSSSLPFKTRAAKVEKGLSGIAKVVINAEKPNKGAFVITIESSGKKVVALTGLKRPFPKLKALDMDEVVEDCKSKL</sequence>
<dbReference type="PANTHER" id="PTHR33638:SF1">
    <property type="entry name" value="SELENOPROTEIN H"/>
    <property type="match status" value="1"/>
</dbReference>
<dbReference type="PANTHER" id="PTHR33638">
    <property type="entry name" value="SELENOPROTEIN H"/>
    <property type="match status" value="1"/>
</dbReference>
<evidence type="ECO:0000313" key="2">
    <source>
        <dbReference type="EMBL" id="GMH56993.1"/>
    </source>
</evidence>
<dbReference type="EMBL" id="BRXZ01003548">
    <property type="protein sequence ID" value="GMH56993.1"/>
    <property type="molecule type" value="Genomic_DNA"/>
</dbReference>
<accession>A0A9W6ZTU5</accession>
<dbReference type="Proteomes" id="UP001165082">
    <property type="component" value="Unassembled WGS sequence"/>
</dbReference>